<dbReference type="EMBL" id="CP036278">
    <property type="protein sequence ID" value="QDU54107.1"/>
    <property type="molecule type" value="Genomic_DNA"/>
</dbReference>
<dbReference type="KEGG" id="amuc:Pan181_02870"/>
<dbReference type="InterPro" id="IPR043519">
    <property type="entry name" value="NT_sf"/>
</dbReference>
<dbReference type="OrthoDB" id="268376at2"/>
<dbReference type="Proteomes" id="UP000315750">
    <property type="component" value="Chromosome"/>
</dbReference>
<sequence length="197" mass="22497">MVSIRYTGDELWERIERAVDKVKDRLKRVSAALDEAGIPYAVVGGNAVQIWVAQVDETAVRNTRDVDIVINRSDLEAAKVALEAVGFVYRHVKSVDMFLDGPDAKPRDAVHVVFAGEKVRDDYHAPVPSIDERERIKDLSTISLESLVRMKLTSFRDKDRMHLRDMLDVELIDESWLPRFVPELQQRLQMLIDDPDG</sequence>
<keyword evidence="2" id="KW-1185">Reference proteome</keyword>
<accession>A0A518AHA8</accession>
<dbReference type="SUPFAM" id="SSF81301">
    <property type="entry name" value="Nucleotidyltransferase"/>
    <property type="match status" value="1"/>
</dbReference>
<evidence type="ECO:0000313" key="2">
    <source>
        <dbReference type="Proteomes" id="UP000315750"/>
    </source>
</evidence>
<dbReference type="AlphaFoldDB" id="A0A518AHA8"/>
<organism evidence="1 2">
    <name type="scientific">Aeoliella mucimassa</name>
    <dbReference type="NCBI Taxonomy" id="2527972"/>
    <lineage>
        <taxon>Bacteria</taxon>
        <taxon>Pseudomonadati</taxon>
        <taxon>Planctomycetota</taxon>
        <taxon>Planctomycetia</taxon>
        <taxon>Pirellulales</taxon>
        <taxon>Lacipirellulaceae</taxon>
        <taxon>Aeoliella</taxon>
    </lineage>
</organism>
<evidence type="ECO:0000313" key="1">
    <source>
        <dbReference type="EMBL" id="QDU54107.1"/>
    </source>
</evidence>
<gene>
    <name evidence="1" type="ORF">Pan181_02870</name>
</gene>
<proteinExistence type="predicted"/>
<dbReference type="Gene3D" id="3.30.460.40">
    <property type="match status" value="1"/>
</dbReference>
<name>A0A518AHA8_9BACT</name>
<reference evidence="1 2" key="1">
    <citation type="submission" date="2019-02" db="EMBL/GenBank/DDBJ databases">
        <title>Deep-cultivation of Planctomycetes and their phenomic and genomic characterization uncovers novel biology.</title>
        <authorList>
            <person name="Wiegand S."/>
            <person name="Jogler M."/>
            <person name="Boedeker C."/>
            <person name="Pinto D."/>
            <person name="Vollmers J."/>
            <person name="Rivas-Marin E."/>
            <person name="Kohn T."/>
            <person name="Peeters S.H."/>
            <person name="Heuer A."/>
            <person name="Rast P."/>
            <person name="Oberbeckmann S."/>
            <person name="Bunk B."/>
            <person name="Jeske O."/>
            <person name="Meyerdierks A."/>
            <person name="Storesund J.E."/>
            <person name="Kallscheuer N."/>
            <person name="Luecker S."/>
            <person name="Lage O.M."/>
            <person name="Pohl T."/>
            <person name="Merkel B.J."/>
            <person name="Hornburger P."/>
            <person name="Mueller R.-W."/>
            <person name="Bruemmer F."/>
            <person name="Labrenz M."/>
            <person name="Spormann A.M."/>
            <person name="Op den Camp H."/>
            <person name="Overmann J."/>
            <person name="Amann R."/>
            <person name="Jetten M.S.M."/>
            <person name="Mascher T."/>
            <person name="Medema M.H."/>
            <person name="Devos D.P."/>
            <person name="Kaster A.-K."/>
            <person name="Ovreas L."/>
            <person name="Rohde M."/>
            <person name="Galperin M.Y."/>
            <person name="Jogler C."/>
        </authorList>
    </citation>
    <scope>NUCLEOTIDE SEQUENCE [LARGE SCALE GENOMIC DNA]</scope>
    <source>
        <strain evidence="1 2">Pan181</strain>
    </source>
</reference>
<protein>
    <submittedName>
        <fullName evidence="1">Uncharacterized protein</fullName>
    </submittedName>
</protein>